<feature type="compositionally biased region" description="Basic and acidic residues" evidence="1">
    <location>
        <begin position="44"/>
        <end position="68"/>
    </location>
</feature>
<evidence type="ECO:0000256" key="1">
    <source>
        <dbReference type="SAM" id="MobiDB-lite"/>
    </source>
</evidence>
<dbReference type="OrthoDB" id="4900283at2759"/>
<sequence length="68" mass="7705">MPGQPPSNRDPKQGAGGHSANRQTQGAPRSGNGSSSFSMNRWLSTRERHETWDWEQKAKRRTDKNNKL</sequence>
<accession>A0A024SEY9</accession>
<dbReference type="AlphaFoldDB" id="A0A024SEY9"/>
<dbReference type="HOGENOM" id="CLU_2795767_0_0_1"/>
<name>A0A024SEY9_HYPJR</name>
<evidence type="ECO:0000313" key="2">
    <source>
        <dbReference type="EMBL" id="ETS02762.1"/>
    </source>
</evidence>
<feature type="compositionally biased region" description="Polar residues" evidence="1">
    <location>
        <begin position="20"/>
        <end position="43"/>
    </location>
</feature>
<gene>
    <name evidence="2" type="ORF">M419DRAFT_77182</name>
</gene>
<dbReference type="KEGG" id="trr:M419DRAFT_77182"/>
<organism evidence="2 3">
    <name type="scientific">Hypocrea jecorina (strain ATCC 56765 / BCRC 32924 / NRRL 11460 / Rut C-30)</name>
    <name type="common">Trichoderma reesei</name>
    <dbReference type="NCBI Taxonomy" id="1344414"/>
    <lineage>
        <taxon>Eukaryota</taxon>
        <taxon>Fungi</taxon>
        <taxon>Dikarya</taxon>
        <taxon>Ascomycota</taxon>
        <taxon>Pezizomycotina</taxon>
        <taxon>Sordariomycetes</taxon>
        <taxon>Hypocreomycetidae</taxon>
        <taxon>Hypocreales</taxon>
        <taxon>Hypocreaceae</taxon>
        <taxon>Trichoderma</taxon>
    </lineage>
</organism>
<reference evidence="3" key="1">
    <citation type="journal article" date="2013" name="Ind. Biotechnol.">
        <title>Comparative genomics analysis of Trichoderma reesei strains.</title>
        <authorList>
            <person name="Koike H."/>
            <person name="Aerts A."/>
            <person name="LaButti K."/>
            <person name="Grigoriev I.V."/>
            <person name="Baker S.E."/>
        </authorList>
    </citation>
    <scope>NUCLEOTIDE SEQUENCE [LARGE SCALE GENOMIC DNA]</scope>
    <source>
        <strain evidence="3">ATCC 56765 / BCRC 32924 / NRRL 11460 / Rut C-30</strain>
    </source>
</reference>
<evidence type="ECO:0000313" key="3">
    <source>
        <dbReference type="Proteomes" id="UP000024376"/>
    </source>
</evidence>
<dbReference type="Proteomes" id="UP000024376">
    <property type="component" value="Unassembled WGS sequence"/>
</dbReference>
<proteinExistence type="predicted"/>
<protein>
    <submittedName>
        <fullName evidence="2">Uncharacterized protein</fullName>
    </submittedName>
</protein>
<dbReference type="EMBL" id="KI911144">
    <property type="protein sequence ID" value="ETS02762.1"/>
    <property type="molecule type" value="Genomic_DNA"/>
</dbReference>
<feature type="region of interest" description="Disordered" evidence="1">
    <location>
        <begin position="1"/>
        <end position="68"/>
    </location>
</feature>